<organism evidence="1">
    <name type="scientific">Ophidocladus simpliciusculus</name>
    <dbReference type="NCBI Taxonomy" id="1261574"/>
    <lineage>
        <taxon>Eukaryota</taxon>
        <taxon>Rhodophyta</taxon>
        <taxon>Florideophyceae</taxon>
        <taxon>Rhodymeniophycidae</taxon>
        <taxon>Ceramiales</taxon>
        <taxon>Rhodomelaceae</taxon>
        <taxon>Herposiphonieae</taxon>
        <taxon>Ophidocladus</taxon>
    </lineage>
</organism>
<dbReference type="AlphaFoldDB" id="A0A1Z1MJE2"/>
<proteinExistence type="predicted"/>
<sequence>MILSNFILFYKVLQNYCKNDQCLTFKLNQKQEKQEIFFNLINLKCINTFSPLISDSKIFTDQFSNEVFEFKHNKDFITRSFWQKLINKYWQETLFISTSNSLSDTYISKVKTSSLSVYKGSAYKRFLSKFSKGLINGSIQLGFSNINNNDISLLTNSNNISIKYIWFKLYNFNIFRSLYSKQYVPQKLNFNTQSINFQTLPLFVLVNDYNELILSESSDQLSQFNIFSKLTHLLRKKLIHSKKSYTGLIFINPEDALEYQESINIKYRNSTRCNKVKSLTSNMHLYYKLLNSTDSNIEFRLIPDLKEISDLLYHYKQYSYISFDASQNYGSNYFQGQPIYLIKSCVIKDKKSSYHELKYTYSYTKNDDVVQYETVFLDYHTAMNAWKNFRKTYKNSNLPRNPKLHVSNLEQFIKAYNDKGYKNKLIFLPSVKTYSITKKYMKSHNCIDSYLTKIIANKVLHIKTVCYRILWSLTSRQPINW</sequence>
<keyword evidence="1" id="KW-0934">Plastid</keyword>
<gene>
    <name evidence="1" type="primary">ycf80</name>
</gene>
<name>A0A1Z1MJE2_9FLOR</name>
<keyword evidence="1" id="KW-0150">Chloroplast</keyword>
<evidence type="ECO:0008006" key="2">
    <source>
        <dbReference type="Google" id="ProtNLM"/>
    </source>
</evidence>
<evidence type="ECO:0000313" key="1">
    <source>
        <dbReference type="EMBL" id="ARW65962.1"/>
    </source>
</evidence>
<dbReference type="EMBL" id="MF101440">
    <property type="protein sequence ID" value="ARW65962.1"/>
    <property type="molecule type" value="Genomic_DNA"/>
</dbReference>
<dbReference type="GeneID" id="33359029"/>
<accession>A0A1Z1MJE2</accession>
<protein>
    <recommendedName>
        <fullName evidence="2">Ycf80</fullName>
    </recommendedName>
</protein>
<dbReference type="RefSeq" id="YP_009396776.1">
    <property type="nucleotide sequence ID" value="NC_035284.1"/>
</dbReference>
<reference evidence="1" key="1">
    <citation type="journal article" date="2017" name="J. Phycol.">
        <title>Analysis of chloroplast genomes and a supermatrix inform reclassification of the Rhodomelaceae (Rhodophyta).</title>
        <authorList>
            <person name="Diaz-Tapia P."/>
            <person name="Maggs C.A."/>
            <person name="West J.A."/>
            <person name="Verbruggen H."/>
        </authorList>
    </citation>
    <scope>NUCLEOTIDE SEQUENCE</scope>
    <source>
        <strain evidence="1">PD949</strain>
    </source>
</reference>
<geneLocation type="chloroplast" evidence="1"/>